<dbReference type="InterPro" id="IPR015424">
    <property type="entry name" value="PyrdxlP-dep_Trfase"/>
</dbReference>
<dbReference type="PANTHER" id="PTHR46383:SF1">
    <property type="entry name" value="ASPARTATE AMINOTRANSFERASE"/>
    <property type="match status" value="1"/>
</dbReference>
<reference evidence="8 9" key="1">
    <citation type="submission" date="2021-12" db="EMBL/GenBank/DDBJ databases">
        <title>Genome sequencing of bacteria with rrn-lacking chromosome and rrn-plasmid.</title>
        <authorList>
            <person name="Anda M."/>
            <person name="Iwasaki W."/>
        </authorList>
    </citation>
    <scope>NUCLEOTIDE SEQUENCE [LARGE SCALE GENOMIC DNA]</scope>
    <source>
        <strain evidence="8 9">NBRC 101262</strain>
    </source>
</reference>
<evidence type="ECO:0000256" key="3">
    <source>
        <dbReference type="ARBA" id="ARBA00022576"/>
    </source>
</evidence>
<feature type="domain" description="Aminotransferase class I/classII large" evidence="7">
    <location>
        <begin position="32"/>
        <end position="391"/>
    </location>
</feature>
<dbReference type="PANTHER" id="PTHR46383">
    <property type="entry name" value="ASPARTATE AMINOTRANSFERASE"/>
    <property type="match status" value="1"/>
</dbReference>
<dbReference type="InterPro" id="IPR050596">
    <property type="entry name" value="AspAT/PAT-like"/>
</dbReference>
<protein>
    <recommendedName>
        <fullName evidence="6">Aminotransferase</fullName>
        <ecNumber evidence="6">2.6.1.-</ecNumber>
    </recommendedName>
</protein>
<evidence type="ECO:0000256" key="2">
    <source>
        <dbReference type="ARBA" id="ARBA00007441"/>
    </source>
</evidence>
<dbReference type="Gene3D" id="3.90.1150.10">
    <property type="entry name" value="Aspartate Aminotransferase, domain 1"/>
    <property type="match status" value="1"/>
</dbReference>
<organism evidence="8 9">
    <name type="scientific">Persicobacter psychrovividus</name>
    <dbReference type="NCBI Taxonomy" id="387638"/>
    <lineage>
        <taxon>Bacteria</taxon>
        <taxon>Pseudomonadati</taxon>
        <taxon>Bacteroidota</taxon>
        <taxon>Cytophagia</taxon>
        <taxon>Cytophagales</taxon>
        <taxon>Persicobacteraceae</taxon>
        <taxon>Persicobacter</taxon>
    </lineage>
</organism>
<dbReference type="CDD" id="cd00609">
    <property type="entry name" value="AAT_like"/>
    <property type="match status" value="1"/>
</dbReference>
<dbReference type="PROSITE" id="PS00105">
    <property type="entry name" value="AA_TRANSFER_CLASS_1"/>
    <property type="match status" value="1"/>
</dbReference>
<dbReference type="InterPro" id="IPR004838">
    <property type="entry name" value="NHTrfase_class1_PyrdxlP-BS"/>
</dbReference>
<comment type="similarity">
    <text evidence="2 6">Belongs to the class-I pyridoxal-phosphate-dependent aminotransferase family.</text>
</comment>
<comment type="cofactor">
    <cofactor evidence="1 6">
        <name>pyridoxal 5'-phosphate</name>
        <dbReference type="ChEBI" id="CHEBI:597326"/>
    </cofactor>
</comment>
<evidence type="ECO:0000259" key="7">
    <source>
        <dbReference type="Pfam" id="PF00155"/>
    </source>
</evidence>
<dbReference type="Proteomes" id="UP001354989">
    <property type="component" value="Chromosome"/>
</dbReference>
<dbReference type="InterPro" id="IPR004839">
    <property type="entry name" value="Aminotransferase_I/II_large"/>
</dbReference>
<dbReference type="EMBL" id="AP025292">
    <property type="protein sequence ID" value="BDC98070.1"/>
    <property type="molecule type" value="Genomic_DNA"/>
</dbReference>
<dbReference type="Gene3D" id="3.40.640.10">
    <property type="entry name" value="Type I PLP-dependent aspartate aminotransferase-like (Major domain)"/>
    <property type="match status" value="1"/>
</dbReference>
<proteinExistence type="inferred from homology"/>
<evidence type="ECO:0000256" key="6">
    <source>
        <dbReference type="RuleBase" id="RU000481"/>
    </source>
</evidence>
<dbReference type="InterPro" id="IPR015422">
    <property type="entry name" value="PyrdxlP-dep_Trfase_small"/>
</dbReference>
<dbReference type="SUPFAM" id="SSF53383">
    <property type="entry name" value="PLP-dependent transferases"/>
    <property type="match status" value="1"/>
</dbReference>
<keyword evidence="9" id="KW-1185">Reference proteome</keyword>
<keyword evidence="4 6" id="KW-0808">Transferase</keyword>
<evidence type="ECO:0000313" key="8">
    <source>
        <dbReference type="EMBL" id="BDC98070.1"/>
    </source>
</evidence>
<gene>
    <name evidence="8" type="primary">aspC1</name>
    <name evidence="8" type="ORF">PEPS_03510</name>
</gene>
<name>A0ABN6L550_9BACT</name>
<dbReference type="RefSeq" id="WP_332919729.1">
    <property type="nucleotide sequence ID" value="NZ_AP025292.1"/>
</dbReference>
<dbReference type="Pfam" id="PF00155">
    <property type="entry name" value="Aminotran_1_2"/>
    <property type="match status" value="1"/>
</dbReference>
<accession>A0ABN6L550</accession>
<evidence type="ECO:0000256" key="5">
    <source>
        <dbReference type="ARBA" id="ARBA00022898"/>
    </source>
</evidence>
<evidence type="ECO:0000256" key="4">
    <source>
        <dbReference type="ARBA" id="ARBA00022679"/>
    </source>
</evidence>
<evidence type="ECO:0000313" key="9">
    <source>
        <dbReference type="Proteomes" id="UP001354989"/>
    </source>
</evidence>
<dbReference type="EC" id="2.6.1.-" evidence="6"/>
<sequence length="399" mass="43099">MDILSNRVKSMTVSATLAMAQKAREIKAQGANVISLSLGEPDFKTPQHVQDAAKEAIDSGDFFSYTPVPGYQDLREAIAAKLKRENGIEAKAENIVVSTGAKHSIANVFMCILDDGDEVIIYSPFWVSYPEMVGVAGGKPVFINAGIEKDFKATADQLEAAITPKTKAIIFSSPCNPTGAVFSKDELQAVADVVTKHENIVVIADEIYEYINFTGKHCSIATLPGMAERTITVNGLSKGHAMTGWRIGYICAPEAIAKACIKLQGQFTSGTNSIAQRAAIAAFEGDMEPTKKMGEAYYNRRSMVYELLSEIEGVKLAMPEGAFYFFPDISAFFGKKTPDGETIKDANDVSMYLLTQAHVSTVSGAAFGAPDCLRISYAASEEQLREAIARIKDKLALLS</sequence>
<evidence type="ECO:0000256" key="1">
    <source>
        <dbReference type="ARBA" id="ARBA00001933"/>
    </source>
</evidence>
<keyword evidence="5" id="KW-0663">Pyridoxal phosphate</keyword>
<dbReference type="GO" id="GO:0008483">
    <property type="term" value="F:transaminase activity"/>
    <property type="evidence" value="ECO:0007669"/>
    <property type="project" value="UniProtKB-KW"/>
</dbReference>
<dbReference type="InterPro" id="IPR015421">
    <property type="entry name" value="PyrdxlP-dep_Trfase_major"/>
</dbReference>
<keyword evidence="3 6" id="KW-0032">Aminotransferase</keyword>